<evidence type="ECO:0000313" key="1">
    <source>
        <dbReference type="EMBL" id="SNR49016.1"/>
    </source>
</evidence>
<dbReference type="EMBL" id="FZNR01000002">
    <property type="protein sequence ID" value="SNR49016.1"/>
    <property type="molecule type" value="Genomic_DNA"/>
</dbReference>
<reference evidence="1 2" key="1">
    <citation type="submission" date="2017-06" db="EMBL/GenBank/DDBJ databases">
        <authorList>
            <person name="Kim H.J."/>
            <person name="Triplett B.A."/>
        </authorList>
    </citation>
    <scope>NUCLEOTIDE SEQUENCE [LARGE SCALE GENOMIC DNA]</scope>
    <source>
        <strain evidence="1 2">DSM 43151</strain>
    </source>
</reference>
<name>A0A238WR30_9ACTN</name>
<dbReference type="RefSeq" id="WP_239138129.1">
    <property type="nucleotide sequence ID" value="NZ_BOMU01000017.1"/>
</dbReference>
<keyword evidence="2" id="KW-1185">Reference proteome</keyword>
<protein>
    <submittedName>
        <fullName evidence="1">Uncharacterized protein</fullName>
    </submittedName>
</protein>
<dbReference type="AlphaFoldDB" id="A0A238WR30"/>
<proteinExistence type="predicted"/>
<sequence>MHGLGGANAGHLITMIPAAPGKDTCKWCPFYRPGLASDWNGCAGDRSPQAHVARATAGLIDSGAAAAPATISTKEIP</sequence>
<dbReference type="Proteomes" id="UP000198415">
    <property type="component" value="Unassembled WGS sequence"/>
</dbReference>
<accession>A0A238WR30</accession>
<organism evidence="1 2">
    <name type="scientific">Actinoplanes regularis</name>
    <dbReference type="NCBI Taxonomy" id="52697"/>
    <lineage>
        <taxon>Bacteria</taxon>
        <taxon>Bacillati</taxon>
        <taxon>Actinomycetota</taxon>
        <taxon>Actinomycetes</taxon>
        <taxon>Micromonosporales</taxon>
        <taxon>Micromonosporaceae</taxon>
        <taxon>Actinoplanes</taxon>
    </lineage>
</organism>
<evidence type="ECO:0000313" key="2">
    <source>
        <dbReference type="Proteomes" id="UP000198415"/>
    </source>
</evidence>
<gene>
    <name evidence="1" type="ORF">SAMN06264365_102823</name>
</gene>